<dbReference type="PANTHER" id="PTHR45902">
    <property type="entry name" value="LATROPHILIN RECEPTOR-LIKE PROTEIN A"/>
    <property type="match status" value="1"/>
</dbReference>
<feature type="region of interest" description="Disordered" evidence="5">
    <location>
        <begin position="659"/>
        <end position="706"/>
    </location>
</feature>
<evidence type="ECO:0000256" key="5">
    <source>
        <dbReference type="SAM" id="MobiDB-lite"/>
    </source>
</evidence>
<evidence type="ECO:0000256" key="2">
    <source>
        <dbReference type="ARBA" id="ARBA00022692"/>
    </source>
</evidence>
<feature type="transmembrane region" description="Helical" evidence="6">
    <location>
        <begin position="461"/>
        <end position="479"/>
    </location>
</feature>
<evidence type="ECO:0000313" key="9">
    <source>
        <dbReference type="Proteomes" id="UP001321473"/>
    </source>
</evidence>
<name>A0AAQ4E4P5_AMBAM</name>
<feature type="transmembrane region" description="Helical" evidence="6">
    <location>
        <begin position="545"/>
        <end position="572"/>
    </location>
</feature>
<dbReference type="Proteomes" id="UP001321473">
    <property type="component" value="Unassembled WGS sequence"/>
</dbReference>
<dbReference type="EMBL" id="JARKHS020022287">
    <property type="protein sequence ID" value="KAK8769677.1"/>
    <property type="molecule type" value="Genomic_DNA"/>
</dbReference>
<dbReference type="InterPro" id="IPR000832">
    <property type="entry name" value="GPCR_2_secretin-like"/>
</dbReference>
<reference evidence="8 9" key="1">
    <citation type="journal article" date="2023" name="Arcadia Sci">
        <title>De novo assembly of a long-read Amblyomma americanum tick genome.</title>
        <authorList>
            <person name="Chou S."/>
            <person name="Poskanzer K.E."/>
            <person name="Rollins M."/>
            <person name="Thuy-Boun P.S."/>
        </authorList>
    </citation>
    <scope>NUCLEOTIDE SEQUENCE [LARGE SCALE GENOMIC DNA]</scope>
    <source>
        <strain evidence="8">F_SG_1</strain>
        <tissue evidence="8">Salivary glands</tissue>
    </source>
</reference>
<protein>
    <recommendedName>
        <fullName evidence="7">G-protein coupled receptors family 2 profile 2 domain-containing protein</fullName>
    </recommendedName>
</protein>
<keyword evidence="2 6" id="KW-0812">Transmembrane</keyword>
<keyword evidence="9" id="KW-1185">Reference proteome</keyword>
<accession>A0AAQ4E4P5</accession>
<evidence type="ECO:0000259" key="7">
    <source>
        <dbReference type="PROSITE" id="PS50261"/>
    </source>
</evidence>
<evidence type="ECO:0000256" key="1">
    <source>
        <dbReference type="ARBA" id="ARBA00004141"/>
    </source>
</evidence>
<dbReference type="GO" id="GO:0004930">
    <property type="term" value="F:G protein-coupled receptor activity"/>
    <property type="evidence" value="ECO:0007669"/>
    <property type="project" value="InterPro"/>
</dbReference>
<dbReference type="GO" id="GO:0016020">
    <property type="term" value="C:membrane"/>
    <property type="evidence" value="ECO:0007669"/>
    <property type="project" value="UniProtKB-SubCell"/>
</dbReference>
<dbReference type="Pfam" id="PF00002">
    <property type="entry name" value="7tm_2"/>
    <property type="match status" value="1"/>
</dbReference>
<dbReference type="GO" id="GO:0007166">
    <property type="term" value="P:cell surface receptor signaling pathway"/>
    <property type="evidence" value="ECO:0007669"/>
    <property type="project" value="InterPro"/>
</dbReference>
<evidence type="ECO:0000256" key="3">
    <source>
        <dbReference type="ARBA" id="ARBA00022989"/>
    </source>
</evidence>
<sequence length="706" mass="77920">MHQGRAHRQRLKELGDASLEEDYRTQAHANCGPCLKAGSAPTVTRDIVAGITDASGHPWTTIALSQEIMRLSSAAVLCALATLLSDWSSLSAVVRAANATSEKDPPETGSEALKTLLNCSSHHFGKAGHAQQPICSTDPSCAVYEDCCFDAAVASNGTFKKNASCISVATDNAAVPEVMMVTRCDGAWPEDEVRKGCEDRDVKNETFHRIPVTSPAGYTYSNGFCALCNYDIESWVFWTASTSEGNKTHFELRDDSLKNKLRYCGENRNFSDTCERGGGNVSKETERKCKLYLEPVRHGGSSQLYKNAYCAVCNHVNLSSLSCEEVTKENASRSADFRTNKSSVKYNSVRKLKTNDTSCAAWFDGKCYINDTNYRYDNATGATSDESYTYTYQHYLIMVCIGLSLFFLLMKGLTYAIFSASRNFASRCNLCLSATLFFTQLVYILASYLDVPDDVCVVSSVFQHFGFVATFAWTTVLSFDMWRNISSMRVAARSDKTLILYGAIAWGVPLLLVAVCCVLNWVAPWSRYSPAYGQYYCFFGKHRPYIVFFLVPMGVLLAVDMGLYAHIIIYVRRTKDMRKGKGSKSGGNQPSDMALFFKLALIMGAAWFLGLLNFINSNVTQVLTSILNGLQGVYLFFGFQDYKYYVAALKSKDKRDKKLRSSTASNNSNASASTDVQSVSDVPVGSADASRQPGVKLPMSNLARTK</sequence>
<feature type="transmembrane region" description="Helical" evidence="6">
    <location>
        <begin position="395"/>
        <end position="418"/>
    </location>
</feature>
<dbReference type="Gene3D" id="1.20.1070.10">
    <property type="entry name" value="Rhodopsin 7-helix transmembrane proteins"/>
    <property type="match status" value="1"/>
</dbReference>
<comment type="subcellular location">
    <subcellularLocation>
        <location evidence="1">Membrane</location>
        <topology evidence="1">Multi-pass membrane protein</topology>
    </subcellularLocation>
</comment>
<dbReference type="InterPro" id="IPR053231">
    <property type="entry name" value="GPCR_LN-TM7"/>
</dbReference>
<feature type="compositionally biased region" description="Low complexity" evidence="5">
    <location>
        <begin position="661"/>
        <end position="674"/>
    </location>
</feature>
<evidence type="ECO:0000313" key="8">
    <source>
        <dbReference type="EMBL" id="KAK8769677.1"/>
    </source>
</evidence>
<dbReference type="InterPro" id="IPR017981">
    <property type="entry name" value="GPCR_2-like_7TM"/>
</dbReference>
<comment type="caution">
    <text evidence="8">The sequence shown here is derived from an EMBL/GenBank/DDBJ whole genome shotgun (WGS) entry which is preliminary data.</text>
</comment>
<feature type="transmembrane region" description="Helical" evidence="6">
    <location>
        <begin position="593"/>
        <end position="615"/>
    </location>
</feature>
<gene>
    <name evidence="8" type="ORF">V5799_013857</name>
</gene>
<feature type="transmembrane region" description="Helical" evidence="6">
    <location>
        <begin position="430"/>
        <end position="449"/>
    </location>
</feature>
<proteinExistence type="predicted"/>
<dbReference type="AlphaFoldDB" id="A0AAQ4E4P5"/>
<evidence type="ECO:0000256" key="6">
    <source>
        <dbReference type="SAM" id="Phobius"/>
    </source>
</evidence>
<feature type="transmembrane region" description="Helical" evidence="6">
    <location>
        <begin position="499"/>
        <end position="525"/>
    </location>
</feature>
<dbReference type="SUPFAM" id="SSF81321">
    <property type="entry name" value="Family A G protein-coupled receptor-like"/>
    <property type="match status" value="1"/>
</dbReference>
<dbReference type="PANTHER" id="PTHR45902:SF1">
    <property type="entry name" value="LATROPHILIN RECEPTOR-LIKE PROTEIN A"/>
    <property type="match status" value="1"/>
</dbReference>
<evidence type="ECO:0000256" key="4">
    <source>
        <dbReference type="ARBA" id="ARBA00023136"/>
    </source>
</evidence>
<dbReference type="CDD" id="cd15039">
    <property type="entry name" value="7tmB3_Methuselah-like"/>
    <property type="match status" value="1"/>
</dbReference>
<organism evidence="8 9">
    <name type="scientific">Amblyomma americanum</name>
    <name type="common">Lone star tick</name>
    <dbReference type="NCBI Taxonomy" id="6943"/>
    <lineage>
        <taxon>Eukaryota</taxon>
        <taxon>Metazoa</taxon>
        <taxon>Ecdysozoa</taxon>
        <taxon>Arthropoda</taxon>
        <taxon>Chelicerata</taxon>
        <taxon>Arachnida</taxon>
        <taxon>Acari</taxon>
        <taxon>Parasitiformes</taxon>
        <taxon>Ixodida</taxon>
        <taxon>Ixodoidea</taxon>
        <taxon>Ixodidae</taxon>
        <taxon>Amblyomminae</taxon>
        <taxon>Amblyomma</taxon>
    </lineage>
</organism>
<keyword evidence="3 6" id="KW-1133">Transmembrane helix</keyword>
<keyword evidence="4 6" id="KW-0472">Membrane</keyword>
<feature type="domain" description="G-protein coupled receptors family 2 profile 2" evidence="7">
    <location>
        <begin position="393"/>
        <end position="643"/>
    </location>
</feature>
<dbReference type="PROSITE" id="PS50261">
    <property type="entry name" value="G_PROTEIN_RECEP_F2_4"/>
    <property type="match status" value="1"/>
</dbReference>